<evidence type="ECO:0000313" key="3">
    <source>
        <dbReference type="EMBL" id="KAK9800175.1"/>
    </source>
</evidence>
<keyword evidence="4" id="KW-1185">Reference proteome</keyword>
<organism evidence="3 4">
    <name type="scientific">Symbiochloris irregularis</name>
    <dbReference type="NCBI Taxonomy" id="706552"/>
    <lineage>
        <taxon>Eukaryota</taxon>
        <taxon>Viridiplantae</taxon>
        <taxon>Chlorophyta</taxon>
        <taxon>core chlorophytes</taxon>
        <taxon>Trebouxiophyceae</taxon>
        <taxon>Trebouxiales</taxon>
        <taxon>Trebouxiaceae</taxon>
        <taxon>Symbiochloris</taxon>
    </lineage>
</organism>
<dbReference type="InterPro" id="IPR001932">
    <property type="entry name" value="PPM-type_phosphatase-like_dom"/>
</dbReference>
<evidence type="ECO:0000256" key="1">
    <source>
        <dbReference type="SAM" id="MobiDB-lite"/>
    </source>
</evidence>
<name>A0AAW1NYY4_9CHLO</name>
<dbReference type="CDD" id="cd00143">
    <property type="entry name" value="PP2Cc"/>
    <property type="match status" value="1"/>
</dbReference>
<proteinExistence type="predicted"/>
<feature type="region of interest" description="Disordered" evidence="1">
    <location>
        <begin position="1"/>
        <end position="21"/>
    </location>
</feature>
<feature type="region of interest" description="Disordered" evidence="1">
    <location>
        <begin position="63"/>
        <end position="154"/>
    </location>
</feature>
<dbReference type="InterPro" id="IPR015655">
    <property type="entry name" value="PP2C"/>
</dbReference>
<dbReference type="InterPro" id="IPR036457">
    <property type="entry name" value="PPM-type-like_dom_sf"/>
</dbReference>
<feature type="compositionally biased region" description="Low complexity" evidence="1">
    <location>
        <begin position="122"/>
        <end position="141"/>
    </location>
</feature>
<feature type="domain" description="PPM-type phosphatase" evidence="2">
    <location>
        <begin position="210"/>
        <end position="488"/>
    </location>
</feature>
<protein>
    <recommendedName>
        <fullName evidence="2">PPM-type phosphatase domain-containing protein</fullName>
    </recommendedName>
</protein>
<accession>A0AAW1NYY4</accession>
<feature type="compositionally biased region" description="Low complexity" evidence="1">
    <location>
        <begin position="68"/>
        <end position="78"/>
    </location>
</feature>
<gene>
    <name evidence="3" type="ORF">WJX73_003721</name>
</gene>
<evidence type="ECO:0000313" key="4">
    <source>
        <dbReference type="Proteomes" id="UP001465755"/>
    </source>
</evidence>
<dbReference type="SMART" id="SM00332">
    <property type="entry name" value="PP2Cc"/>
    <property type="match status" value="1"/>
</dbReference>
<dbReference type="SUPFAM" id="SSF81606">
    <property type="entry name" value="PP2C-like"/>
    <property type="match status" value="1"/>
</dbReference>
<dbReference type="EMBL" id="JALJOQ010000085">
    <property type="protein sequence ID" value="KAK9800175.1"/>
    <property type="molecule type" value="Genomic_DNA"/>
</dbReference>
<dbReference type="PROSITE" id="PS51746">
    <property type="entry name" value="PPM_2"/>
    <property type="match status" value="1"/>
</dbReference>
<dbReference type="Proteomes" id="UP001465755">
    <property type="component" value="Unassembled WGS sequence"/>
</dbReference>
<evidence type="ECO:0000259" key="2">
    <source>
        <dbReference type="PROSITE" id="PS51746"/>
    </source>
</evidence>
<comment type="caution">
    <text evidence="3">The sequence shown here is derived from an EMBL/GenBank/DDBJ whole genome shotgun (WGS) entry which is preliminary data.</text>
</comment>
<dbReference type="Gene3D" id="3.60.40.10">
    <property type="entry name" value="PPM-type phosphatase domain"/>
    <property type="match status" value="1"/>
</dbReference>
<dbReference type="AlphaFoldDB" id="A0AAW1NYY4"/>
<feature type="region of interest" description="Disordered" evidence="1">
    <location>
        <begin position="170"/>
        <end position="189"/>
    </location>
</feature>
<dbReference type="PANTHER" id="PTHR47992">
    <property type="entry name" value="PROTEIN PHOSPHATASE"/>
    <property type="match status" value="1"/>
</dbReference>
<feature type="compositionally biased region" description="Acidic residues" evidence="1">
    <location>
        <begin position="174"/>
        <end position="184"/>
    </location>
</feature>
<dbReference type="Pfam" id="PF00481">
    <property type="entry name" value="PP2C"/>
    <property type="match status" value="1"/>
</dbReference>
<reference evidence="3 4" key="1">
    <citation type="journal article" date="2024" name="Nat. Commun.">
        <title>Phylogenomics reveals the evolutionary origins of lichenization in chlorophyte algae.</title>
        <authorList>
            <person name="Puginier C."/>
            <person name="Libourel C."/>
            <person name="Otte J."/>
            <person name="Skaloud P."/>
            <person name="Haon M."/>
            <person name="Grisel S."/>
            <person name="Petersen M."/>
            <person name="Berrin J.G."/>
            <person name="Delaux P.M."/>
            <person name="Dal Grande F."/>
            <person name="Keller J."/>
        </authorList>
    </citation>
    <scope>NUCLEOTIDE SEQUENCE [LARGE SCALE GENOMIC DNA]</scope>
    <source>
        <strain evidence="3 4">SAG 2036</strain>
    </source>
</reference>
<sequence>MGCAASSPVLPPETAPANGGVPAALQAKAGQNLKQEGGAGAVGGPAKALPVDEEAAGGTIKAVQGQEAADSSGAAAAAKSRKTRARRLSYVAPNADGGPVEAGMGGPDLSTASSAESGGLVPAAESAPAPTPAATRAPAERTNSQKKANTRARRLSYVTDANNMAKLEATQISEDPEAADEEPATEAARTLPTAQVARSAALANISGQVTCQLSCMSRAGREPGYKKQNQDNCFAFEKYVAAGQALFGAFDGHGPNGHLVSGFVKQHLPIVLVNQLAAENDTESALVKGFLEVNESLTATRIDCEFSGSTAVVSLLRGTTLTTAWVGDSRCVLGRRVGAGSFEAIPLTRDHKPTVKDEKARILAENGRVERLVDEMGQPIGPFRVWLQRAWVPGLAMSRALGDALAHKVGVTSVPELCITELTPDDAFIILASDGVWEFIGNQEAVDIIGSSKSVEEGCRSLVDEAHHRWLVEEEGVVDDITAVCVHFSYANGAAIA</sequence>
<dbReference type="GO" id="GO:0004722">
    <property type="term" value="F:protein serine/threonine phosphatase activity"/>
    <property type="evidence" value="ECO:0007669"/>
    <property type="project" value="InterPro"/>
</dbReference>